<dbReference type="InterPro" id="IPR000700">
    <property type="entry name" value="PAS-assoc_C"/>
</dbReference>
<feature type="domain" description="PAC" evidence="17">
    <location>
        <begin position="419"/>
        <end position="471"/>
    </location>
</feature>
<feature type="transmembrane region" description="Helical" evidence="13">
    <location>
        <begin position="24"/>
        <end position="43"/>
    </location>
</feature>
<evidence type="ECO:0000256" key="5">
    <source>
        <dbReference type="ARBA" id="ARBA00022679"/>
    </source>
</evidence>
<dbReference type="SMART" id="SM00448">
    <property type="entry name" value="REC"/>
    <property type="match status" value="2"/>
</dbReference>
<keyword evidence="13" id="KW-0812">Transmembrane</keyword>
<evidence type="ECO:0000259" key="14">
    <source>
        <dbReference type="PROSITE" id="PS50109"/>
    </source>
</evidence>
<feature type="transmembrane region" description="Helical" evidence="13">
    <location>
        <begin position="186"/>
        <end position="207"/>
    </location>
</feature>
<feature type="domain" description="Response regulatory" evidence="15">
    <location>
        <begin position="855"/>
        <end position="970"/>
    </location>
</feature>
<dbReference type="SMART" id="SM00388">
    <property type="entry name" value="HisKA"/>
    <property type="match status" value="1"/>
</dbReference>
<dbReference type="PROSITE" id="PS50109">
    <property type="entry name" value="HIS_KIN"/>
    <property type="match status" value="1"/>
</dbReference>
<dbReference type="Gene3D" id="3.40.50.2300">
    <property type="match status" value="2"/>
</dbReference>
<dbReference type="FunFam" id="1.10.287.130:FF:000038">
    <property type="entry name" value="Sensory transduction histidine kinase"/>
    <property type="match status" value="1"/>
</dbReference>
<dbReference type="InterPro" id="IPR005467">
    <property type="entry name" value="His_kinase_dom"/>
</dbReference>
<dbReference type="Gene3D" id="3.30.565.10">
    <property type="entry name" value="Histidine kinase-like ATPase, C-terminal domain"/>
    <property type="match status" value="1"/>
</dbReference>
<evidence type="ECO:0000313" key="19">
    <source>
        <dbReference type="Proteomes" id="UP000290759"/>
    </source>
</evidence>
<evidence type="ECO:0000256" key="9">
    <source>
        <dbReference type="ARBA" id="ARBA00023012"/>
    </source>
</evidence>
<dbReference type="Pfam" id="PF02518">
    <property type="entry name" value="HATPase_c"/>
    <property type="match status" value="1"/>
</dbReference>
<dbReference type="InterPro" id="IPR036890">
    <property type="entry name" value="HATPase_C_sf"/>
</dbReference>
<dbReference type="EMBL" id="QYBB01000057">
    <property type="protein sequence ID" value="RYC29329.1"/>
    <property type="molecule type" value="Genomic_DNA"/>
</dbReference>
<name>A0A4Q2TYX5_9HYPH</name>
<comment type="subcellular location">
    <subcellularLocation>
        <location evidence="2">Membrane</location>
    </subcellularLocation>
</comment>
<proteinExistence type="predicted"/>
<dbReference type="OrthoDB" id="9810730at2"/>
<evidence type="ECO:0000256" key="1">
    <source>
        <dbReference type="ARBA" id="ARBA00000085"/>
    </source>
</evidence>
<dbReference type="Pfam" id="PF08448">
    <property type="entry name" value="PAS_4"/>
    <property type="match status" value="1"/>
</dbReference>
<keyword evidence="8" id="KW-0067">ATP-binding</keyword>
<dbReference type="InterPro" id="IPR003594">
    <property type="entry name" value="HATPase_dom"/>
</dbReference>
<dbReference type="InterPro" id="IPR035965">
    <property type="entry name" value="PAS-like_dom_sf"/>
</dbReference>
<dbReference type="CDD" id="cd16922">
    <property type="entry name" value="HATPase_EvgS-ArcB-TorS-like"/>
    <property type="match status" value="1"/>
</dbReference>
<dbReference type="InterPro" id="IPR003661">
    <property type="entry name" value="HisK_dim/P_dom"/>
</dbReference>
<dbReference type="CDD" id="cd17574">
    <property type="entry name" value="REC_OmpR"/>
    <property type="match status" value="1"/>
</dbReference>
<dbReference type="RefSeq" id="WP_129229598.1">
    <property type="nucleotide sequence ID" value="NZ_QYBB01000057.1"/>
</dbReference>
<keyword evidence="4 12" id="KW-0597">Phosphoprotein</keyword>
<evidence type="ECO:0000256" key="7">
    <source>
        <dbReference type="ARBA" id="ARBA00022777"/>
    </source>
</evidence>
<dbReference type="Pfam" id="PF05227">
    <property type="entry name" value="CHASE3"/>
    <property type="match status" value="1"/>
</dbReference>
<dbReference type="InterPro" id="IPR007891">
    <property type="entry name" value="CHASE3"/>
</dbReference>
<reference evidence="18 19" key="2">
    <citation type="submission" date="2019-02" db="EMBL/GenBank/DDBJ databases">
        <title>'Lichenibacterium ramalinii' gen. nov. sp. nov., 'Lichenibacterium minor' gen. nov. sp. nov.</title>
        <authorList>
            <person name="Pankratov T."/>
        </authorList>
    </citation>
    <scope>NUCLEOTIDE SEQUENCE [LARGE SCALE GENOMIC DNA]</scope>
    <source>
        <strain evidence="18 19">RmlP026</strain>
    </source>
</reference>
<dbReference type="Pfam" id="PF08447">
    <property type="entry name" value="PAS_3"/>
    <property type="match status" value="1"/>
</dbReference>
<dbReference type="SMART" id="SM00086">
    <property type="entry name" value="PAC"/>
    <property type="match status" value="2"/>
</dbReference>
<protein>
    <recommendedName>
        <fullName evidence="3">histidine kinase</fullName>
        <ecNumber evidence="3">2.7.13.3</ecNumber>
    </recommendedName>
</protein>
<evidence type="ECO:0000313" key="18">
    <source>
        <dbReference type="EMBL" id="RYC29329.1"/>
    </source>
</evidence>
<evidence type="ECO:0000259" key="16">
    <source>
        <dbReference type="PROSITE" id="PS50112"/>
    </source>
</evidence>
<dbReference type="AlphaFoldDB" id="A0A4Q2TYX5"/>
<evidence type="ECO:0000256" key="2">
    <source>
        <dbReference type="ARBA" id="ARBA00004370"/>
    </source>
</evidence>
<dbReference type="SUPFAM" id="SSF55785">
    <property type="entry name" value="PYP-like sensor domain (PAS domain)"/>
    <property type="match status" value="2"/>
</dbReference>
<dbReference type="EC" id="2.7.13.3" evidence="3"/>
<keyword evidence="10 13" id="KW-0472">Membrane</keyword>
<keyword evidence="19" id="KW-1185">Reference proteome</keyword>
<comment type="catalytic activity">
    <reaction evidence="1">
        <text>ATP + protein L-histidine = ADP + protein N-phospho-L-histidine.</text>
        <dbReference type="EC" id="2.7.13.3"/>
    </reaction>
</comment>
<evidence type="ECO:0000256" key="3">
    <source>
        <dbReference type="ARBA" id="ARBA00012438"/>
    </source>
</evidence>
<dbReference type="Gene3D" id="3.30.450.20">
    <property type="entry name" value="PAS domain"/>
    <property type="match status" value="2"/>
</dbReference>
<dbReference type="SUPFAM" id="SSF52172">
    <property type="entry name" value="CheY-like"/>
    <property type="match status" value="2"/>
</dbReference>
<evidence type="ECO:0000256" key="12">
    <source>
        <dbReference type="PROSITE-ProRule" id="PRU00169"/>
    </source>
</evidence>
<organism evidence="18 19">
    <name type="scientific">Lichenibacterium minor</name>
    <dbReference type="NCBI Taxonomy" id="2316528"/>
    <lineage>
        <taxon>Bacteria</taxon>
        <taxon>Pseudomonadati</taxon>
        <taxon>Pseudomonadota</taxon>
        <taxon>Alphaproteobacteria</taxon>
        <taxon>Hyphomicrobiales</taxon>
        <taxon>Lichenihabitantaceae</taxon>
        <taxon>Lichenibacterium</taxon>
    </lineage>
</organism>
<evidence type="ECO:0000259" key="15">
    <source>
        <dbReference type="PROSITE" id="PS50110"/>
    </source>
</evidence>
<dbReference type="InterPro" id="IPR001610">
    <property type="entry name" value="PAC"/>
</dbReference>
<dbReference type="PRINTS" id="PR00344">
    <property type="entry name" value="BCTRLSENSOR"/>
</dbReference>
<evidence type="ECO:0000256" key="11">
    <source>
        <dbReference type="ARBA" id="ARBA00023306"/>
    </source>
</evidence>
<dbReference type="SMART" id="SM00387">
    <property type="entry name" value="HATPase_c"/>
    <property type="match status" value="1"/>
</dbReference>
<dbReference type="InterPro" id="IPR013655">
    <property type="entry name" value="PAS_fold_3"/>
</dbReference>
<gene>
    <name evidence="18" type="ORF">D3273_24545</name>
</gene>
<dbReference type="CDD" id="cd00082">
    <property type="entry name" value="HisKA"/>
    <property type="match status" value="1"/>
</dbReference>
<feature type="domain" description="PAS" evidence="16">
    <location>
        <begin position="346"/>
        <end position="416"/>
    </location>
</feature>
<comment type="caution">
    <text evidence="18">The sequence shown here is derived from an EMBL/GenBank/DDBJ whole genome shotgun (WGS) entry which is preliminary data.</text>
</comment>
<dbReference type="Gene3D" id="1.10.287.130">
    <property type="match status" value="1"/>
</dbReference>
<dbReference type="InterPro" id="IPR013656">
    <property type="entry name" value="PAS_4"/>
</dbReference>
<evidence type="ECO:0000259" key="17">
    <source>
        <dbReference type="PROSITE" id="PS50113"/>
    </source>
</evidence>
<dbReference type="InterPro" id="IPR004358">
    <property type="entry name" value="Sig_transdc_His_kin-like_C"/>
</dbReference>
<dbReference type="Pfam" id="PF00072">
    <property type="entry name" value="Response_reg"/>
    <property type="match status" value="2"/>
</dbReference>
<feature type="modified residue" description="4-aspartylphosphate" evidence="12">
    <location>
        <position position="904"/>
    </location>
</feature>
<dbReference type="GO" id="GO:0009927">
    <property type="term" value="F:histidine phosphotransfer kinase activity"/>
    <property type="evidence" value="ECO:0007669"/>
    <property type="project" value="TreeGrafter"/>
</dbReference>
<dbReference type="Pfam" id="PF00512">
    <property type="entry name" value="HisKA"/>
    <property type="match status" value="1"/>
</dbReference>
<dbReference type="PROSITE" id="PS50110">
    <property type="entry name" value="RESPONSE_REGULATORY"/>
    <property type="match status" value="2"/>
</dbReference>
<dbReference type="GO" id="GO:0005886">
    <property type="term" value="C:plasma membrane"/>
    <property type="evidence" value="ECO:0007669"/>
    <property type="project" value="TreeGrafter"/>
</dbReference>
<feature type="domain" description="Response regulatory" evidence="15">
    <location>
        <begin position="737"/>
        <end position="850"/>
    </location>
</feature>
<dbReference type="InterPro" id="IPR011006">
    <property type="entry name" value="CheY-like_superfamily"/>
</dbReference>
<dbReference type="InterPro" id="IPR036097">
    <property type="entry name" value="HisK_dim/P_sf"/>
</dbReference>
<keyword evidence="9" id="KW-0902">Two-component regulatory system</keyword>
<dbReference type="GO" id="GO:0000155">
    <property type="term" value="F:phosphorelay sensor kinase activity"/>
    <property type="evidence" value="ECO:0007669"/>
    <property type="project" value="InterPro"/>
</dbReference>
<evidence type="ECO:0000256" key="13">
    <source>
        <dbReference type="SAM" id="Phobius"/>
    </source>
</evidence>
<dbReference type="CDD" id="cd19410">
    <property type="entry name" value="HK9-like_sensor"/>
    <property type="match status" value="1"/>
</dbReference>
<dbReference type="Proteomes" id="UP000290759">
    <property type="component" value="Unassembled WGS sequence"/>
</dbReference>
<dbReference type="NCBIfam" id="TIGR00229">
    <property type="entry name" value="sensory_box"/>
    <property type="match status" value="1"/>
</dbReference>
<dbReference type="InterPro" id="IPR001789">
    <property type="entry name" value="Sig_transdc_resp-reg_receiver"/>
</dbReference>
<dbReference type="SMART" id="SM00091">
    <property type="entry name" value="PAS"/>
    <property type="match status" value="2"/>
</dbReference>
<dbReference type="SUPFAM" id="SSF55874">
    <property type="entry name" value="ATPase domain of HSP90 chaperone/DNA topoisomerase II/histidine kinase"/>
    <property type="match status" value="1"/>
</dbReference>
<evidence type="ECO:0000256" key="8">
    <source>
        <dbReference type="ARBA" id="ARBA00022840"/>
    </source>
</evidence>
<dbReference type="InterPro" id="IPR000014">
    <property type="entry name" value="PAS"/>
</dbReference>
<dbReference type="PANTHER" id="PTHR43047:SF72">
    <property type="entry name" value="OSMOSENSING HISTIDINE PROTEIN KINASE SLN1"/>
    <property type="match status" value="1"/>
</dbReference>
<dbReference type="PROSITE" id="PS50113">
    <property type="entry name" value="PAC"/>
    <property type="match status" value="1"/>
</dbReference>
<keyword evidence="13" id="KW-1133">Transmembrane helix</keyword>
<reference evidence="18 19" key="1">
    <citation type="submission" date="2018-12" db="EMBL/GenBank/DDBJ databases">
        <authorList>
            <person name="Grouzdev D.S."/>
            <person name="Krutkina M.S."/>
        </authorList>
    </citation>
    <scope>NUCLEOTIDE SEQUENCE [LARGE SCALE GENOMIC DNA]</scope>
    <source>
        <strain evidence="18 19">RmlP026</strain>
    </source>
</reference>
<dbReference type="CDD" id="cd00130">
    <property type="entry name" value="PAS"/>
    <property type="match status" value="1"/>
</dbReference>
<accession>A0A4Q2TYX5</accession>
<evidence type="ECO:0000256" key="6">
    <source>
        <dbReference type="ARBA" id="ARBA00022741"/>
    </source>
</evidence>
<dbReference type="FunFam" id="3.30.565.10:FF:000010">
    <property type="entry name" value="Sensor histidine kinase RcsC"/>
    <property type="match status" value="1"/>
</dbReference>
<feature type="domain" description="Histidine kinase" evidence="14">
    <location>
        <begin position="489"/>
        <end position="711"/>
    </location>
</feature>
<evidence type="ECO:0000256" key="4">
    <source>
        <dbReference type="ARBA" id="ARBA00022553"/>
    </source>
</evidence>
<feature type="modified residue" description="4-aspartylphosphate" evidence="12">
    <location>
        <position position="786"/>
    </location>
</feature>
<keyword evidence="11" id="KW-0131">Cell cycle</keyword>
<evidence type="ECO:0000256" key="10">
    <source>
        <dbReference type="ARBA" id="ARBA00023136"/>
    </source>
</evidence>
<dbReference type="PANTHER" id="PTHR43047">
    <property type="entry name" value="TWO-COMPONENT HISTIDINE PROTEIN KINASE"/>
    <property type="match status" value="1"/>
</dbReference>
<sequence length="979" mass="106022">MAEDAGASAAGTTREEGRDSLLPLSWLAAAILLASLAVAVWAYQRDRSIDAAVRHDNALTIATERLLSDLKDVETGQRGFVITGKDQYLEPYEWGLAAAGPDLGNVQALGGGDASSLGALVSDRLNDAARGIEVYRSQGATAGAAFVQSGTGKADMDRVRVEVAREQRAAGARIASAEASRSTDDLLRALSVVGLAVACAGLAWVALMRRRAHRASQALLTGVLENAPVGLGFLDGSLRIRHVNGALARMSERALSATPGMVIWEVIPQLRASLEGKLQQVLSGGRSLANVEVQAASNLRQNQVRHFQASFYPLRRAGEPGAEEGVGMVIADVTARKRAERSTKEAEERFRTLLAASAAVIWTTDANGAFVAPQPNWNRFTGQSAAEAMGWGRLACLHPEDLDAVRVAWRNALVSRTPIVSEHRLRRHDGAWRYMALSVAPVLEDDGTVREWVGSDVDITERKEAEVALTSAKDAAEAANRAKSSFLANMSHELRTPLSAVIGYSEMMEEEVEDLGERGLLTDLGKIKSNARHLLSLINDVLDLSKIEANRMDTYAEDVDVATLVEEATGTVGALVAQKDNRLAVEVAPDVGLMHTDVVKLRQCLFNLLSNASKFTEKGTVTLRVRREGTAPEATLVFDVADTGIGMTEEQLGRLFQRFAQADETTTRKFGGTGLGLALTRAFAHLLGGSISVRSTYGEGTTFTLRLPAAMPEQRVYEDGTIALDALRPDVEGERQTVLVIDDDRAQLDLMVKFLERQGFAVRTAMDAQTGLDIARAVRPRAITLDVLMPHIDGWAVLTALKADPELAKIPVVMVTFHNDNGLSATLGAADHVDKPVRWDKLRSVMDRFRDAEGDVLVVDDDPNVRERLRATLERQGWTVVEAVNGRDALVKVMHGPPRAILLDLNMPVMDGFQFLHDLREKPGCGDIPVIVFSARDISLADRRRLHDADRILTKTTSLKDVAAELRALVPTPVDASLP</sequence>
<keyword evidence="6" id="KW-0547">Nucleotide-binding</keyword>
<dbReference type="SUPFAM" id="SSF47384">
    <property type="entry name" value="Homodimeric domain of signal transducing histidine kinase"/>
    <property type="match status" value="1"/>
</dbReference>
<dbReference type="GO" id="GO:0005524">
    <property type="term" value="F:ATP binding"/>
    <property type="evidence" value="ECO:0007669"/>
    <property type="project" value="UniProtKB-KW"/>
</dbReference>
<dbReference type="PROSITE" id="PS50112">
    <property type="entry name" value="PAS"/>
    <property type="match status" value="1"/>
</dbReference>
<keyword evidence="7" id="KW-0418">Kinase</keyword>
<keyword evidence="5" id="KW-0808">Transferase</keyword>